<dbReference type="Proteomes" id="UP001190700">
    <property type="component" value="Unassembled WGS sequence"/>
</dbReference>
<name>A0AAE0F148_9CHLO</name>
<evidence type="ECO:0000313" key="1">
    <source>
        <dbReference type="EMBL" id="KAK3246475.1"/>
    </source>
</evidence>
<proteinExistence type="predicted"/>
<comment type="caution">
    <text evidence="1">The sequence shown here is derived from an EMBL/GenBank/DDBJ whole genome shotgun (WGS) entry which is preliminary data.</text>
</comment>
<evidence type="ECO:0000313" key="2">
    <source>
        <dbReference type="Proteomes" id="UP001190700"/>
    </source>
</evidence>
<organism evidence="1 2">
    <name type="scientific">Cymbomonas tetramitiformis</name>
    <dbReference type="NCBI Taxonomy" id="36881"/>
    <lineage>
        <taxon>Eukaryota</taxon>
        <taxon>Viridiplantae</taxon>
        <taxon>Chlorophyta</taxon>
        <taxon>Pyramimonadophyceae</taxon>
        <taxon>Pyramimonadales</taxon>
        <taxon>Pyramimonadaceae</taxon>
        <taxon>Cymbomonas</taxon>
    </lineage>
</organism>
<keyword evidence="2" id="KW-1185">Reference proteome</keyword>
<sequence length="104" mass="12548">MWVYKWDTQFAEQQVLVTSDELQVSNYEISGNWKSWTFDTVEVDHSWDNLVIDKWMHLHFQLTEPINASLTFMCDPSRTLCLHARMSSFYTWDRWLRDVFGGYD</sequence>
<dbReference type="AlphaFoldDB" id="A0AAE0F148"/>
<reference evidence="1 2" key="1">
    <citation type="journal article" date="2015" name="Genome Biol. Evol.">
        <title>Comparative Genomics of a Bacterivorous Green Alga Reveals Evolutionary Causalities and Consequences of Phago-Mixotrophic Mode of Nutrition.</title>
        <authorList>
            <person name="Burns J.A."/>
            <person name="Paasch A."/>
            <person name="Narechania A."/>
            <person name="Kim E."/>
        </authorList>
    </citation>
    <scope>NUCLEOTIDE SEQUENCE [LARGE SCALE GENOMIC DNA]</scope>
    <source>
        <strain evidence="1 2">PLY_AMNH</strain>
    </source>
</reference>
<protein>
    <submittedName>
        <fullName evidence="1">Uncharacterized protein</fullName>
    </submittedName>
</protein>
<gene>
    <name evidence="1" type="ORF">CYMTET_43993</name>
</gene>
<dbReference type="EMBL" id="LGRX02029772">
    <property type="protein sequence ID" value="KAK3246475.1"/>
    <property type="molecule type" value="Genomic_DNA"/>
</dbReference>
<accession>A0AAE0F148</accession>